<dbReference type="Proteomes" id="UP000694407">
    <property type="component" value="Unplaced"/>
</dbReference>
<proteinExistence type="predicted"/>
<name>A0A8C5Z748_MARMA</name>
<feature type="region of interest" description="Disordered" evidence="1">
    <location>
        <begin position="1"/>
        <end position="121"/>
    </location>
</feature>
<reference evidence="2" key="2">
    <citation type="submission" date="2025-09" db="UniProtKB">
        <authorList>
            <consortium name="Ensembl"/>
        </authorList>
    </citation>
    <scope>IDENTIFICATION</scope>
</reference>
<feature type="compositionally biased region" description="Low complexity" evidence="1">
    <location>
        <begin position="103"/>
        <end position="121"/>
    </location>
</feature>
<sequence>SSAPCRSTLGAWGEGSGVPGRARTGAGDPFGEPPGDASGESRRKEVGLEGADSPAAPRDPQLGSKSVQLRAGRDAAPAGGGCAALSSPSEELFSPALPPRLQPPSSAGPAASSAPSLRRFF</sequence>
<dbReference type="AlphaFoldDB" id="A0A8C5Z748"/>
<accession>A0A8C5Z748</accession>
<reference evidence="2" key="1">
    <citation type="submission" date="2025-08" db="UniProtKB">
        <authorList>
            <consortium name="Ensembl"/>
        </authorList>
    </citation>
    <scope>IDENTIFICATION</scope>
</reference>
<dbReference type="GeneTree" id="ENSGT00930000152917"/>
<protein>
    <submittedName>
        <fullName evidence="2">Uncharacterized protein</fullName>
    </submittedName>
</protein>
<evidence type="ECO:0000313" key="2">
    <source>
        <dbReference type="Ensembl" id="ENSMMMP00000009856.1"/>
    </source>
</evidence>
<evidence type="ECO:0000313" key="3">
    <source>
        <dbReference type="Proteomes" id="UP000694407"/>
    </source>
</evidence>
<organism evidence="2 3">
    <name type="scientific">Marmota marmota marmota</name>
    <name type="common">Alpine marmot</name>
    <dbReference type="NCBI Taxonomy" id="9994"/>
    <lineage>
        <taxon>Eukaryota</taxon>
        <taxon>Metazoa</taxon>
        <taxon>Chordata</taxon>
        <taxon>Craniata</taxon>
        <taxon>Vertebrata</taxon>
        <taxon>Euteleostomi</taxon>
        <taxon>Mammalia</taxon>
        <taxon>Eutheria</taxon>
        <taxon>Euarchontoglires</taxon>
        <taxon>Glires</taxon>
        <taxon>Rodentia</taxon>
        <taxon>Sciuromorpha</taxon>
        <taxon>Sciuridae</taxon>
        <taxon>Xerinae</taxon>
        <taxon>Marmotini</taxon>
        <taxon>Marmota</taxon>
    </lineage>
</organism>
<evidence type="ECO:0000256" key="1">
    <source>
        <dbReference type="SAM" id="MobiDB-lite"/>
    </source>
</evidence>
<keyword evidence="3" id="KW-1185">Reference proteome</keyword>
<dbReference type="Ensembl" id="ENSMMMT00000011235.1">
    <property type="protein sequence ID" value="ENSMMMP00000009856.1"/>
    <property type="gene ID" value="ENSMMMG00000008790.1"/>
</dbReference>